<dbReference type="RefSeq" id="WP_136693514.1">
    <property type="nucleotide sequence ID" value="NZ_SSHH01000002.1"/>
</dbReference>
<protein>
    <submittedName>
        <fullName evidence="2">Uncharacterized protein</fullName>
    </submittedName>
</protein>
<evidence type="ECO:0000256" key="1">
    <source>
        <dbReference type="SAM" id="MobiDB-lite"/>
    </source>
</evidence>
<dbReference type="EMBL" id="SSHH01000002">
    <property type="protein sequence ID" value="TIX50494.1"/>
    <property type="molecule type" value="Genomic_DNA"/>
</dbReference>
<evidence type="ECO:0000313" key="2">
    <source>
        <dbReference type="EMBL" id="TIX50494.1"/>
    </source>
</evidence>
<feature type="region of interest" description="Disordered" evidence="1">
    <location>
        <begin position="1"/>
        <end position="28"/>
    </location>
</feature>
<proteinExistence type="predicted"/>
<accession>A0A4T3F0N3</accession>
<reference evidence="2 3" key="1">
    <citation type="submission" date="2019-04" db="EMBL/GenBank/DDBJ databases">
        <title>Altererythrobacter aquimixticola sp. nov., isolated from sediment of junction between the ocean and a freshwater spring.</title>
        <authorList>
            <person name="Yoon J.-H."/>
        </authorList>
    </citation>
    <scope>NUCLEOTIDE SEQUENCE [LARGE SCALE GENOMIC DNA]</scope>
    <source>
        <strain evidence="2 3">SSKS-13</strain>
    </source>
</reference>
<keyword evidence="3" id="KW-1185">Reference proteome</keyword>
<comment type="caution">
    <text evidence="2">The sequence shown here is derived from an EMBL/GenBank/DDBJ whole genome shotgun (WGS) entry which is preliminary data.</text>
</comment>
<dbReference type="AlphaFoldDB" id="A0A4T3F0N3"/>
<evidence type="ECO:0000313" key="3">
    <source>
        <dbReference type="Proteomes" id="UP000309389"/>
    </source>
</evidence>
<dbReference type="Proteomes" id="UP000309389">
    <property type="component" value="Unassembled WGS sequence"/>
</dbReference>
<dbReference type="OrthoDB" id="8163960at2"/>
<gene>
    <name evidence="2" type="ORF">E5222_09500</name>
</gene>
<name>A0A4T3F0N3_9SPHN</name>
<sequence length="69" mass="8041">MSSWEANMPKKLNGRDFPGVGRQAIAGNPLTDDEVAMFEMFEREGWSHEKRRAYILEQIAREVKDQERS</sequence>
<organism evidence="2 3">
    <name type="scientific">Alteraurantiacibacter aquimixticola</name>
    <dbReference type="NCBI Taxonomy" id="2489173"/>
    <lineage>
        <taxon>Bacteria</taxon>
        <taxon>Pseudomonadati</taxon>
        <taxon>Pseudomonadota</taxon>
        <taxon>Alphaproteobacteria</taxon>
        <taxon>Sphingomonadales</taxon>
        <taxon>Erythrobacteraceae</taxon>
        <taxon>Alteraurantiacibacter</taxon>
    </lineage>
</organism>